<protein>
    <recommendedName>
        <fullName evidence="4">YD repeat-containing protein</fullName>
    </recommendedName>
</protein>
<evidence type="ECO:0000313" key="2">
    <source>
        <dbReference type="EMBL" id="SDE26208.1"/>
    </source>
</evidence>
<proteinExistence type="predicted"/>
<keyword evidence="3" id="KW-1185">Reference proteome</keyword>
<evidence type="ECO:0008006" key="4">
    <source>
        <dbReference type="Google" id="ProtNLM"/>
    </source>
</evidence>
<dbReference type="OrthoDB" id="1414892at2"/>
<reference evidence="2 3" key="1">
    <citation type="submission" date="2016-10" db="EMBL/GenBank/DDBJ databases">
        <authorList>
            <person name="de Groot N.N."/>
        </authorList>
    </citation>
    <scope>NUCLEOTIDE SEQUENCE [LARGE SCALE GENOMIC DNA]</scope>
    <source>
        <strain evidence="2 3">DSM 23421</strain>
    </source>
</reference>
<organism evidence="2 3">
    <name type="scientific">Pricia antarctica</name>
    <dbReference type="NCBI Taxonomy" id="641691"/>
    <lineage>
        <taxon>Bacteria</taxon>
        <taxon>Pseudomonadati</taxon>
        <taxon>Bacteroidota</taxon>
        <taxon>Flavobacteriia</taxon>
        <taxon>Flavobacteriales</taxon>
        <taxon>Flavobacteriaceae</taxon>
        <taxon>Pricia</taxon>
    </lineage>
</organism>
<keyword evidence="1" id="KW-0732">Signal</keyword>
<dbReference type="AlphaFoldDB" id="A0A1G7BGF7"/>
<feature type="signal peptide" evidence="1">
    <location>
        <begin position="1"/>
        <end position="20"/>
    </location>
</feature>
<sequence>MLKQYTILFFYLSIGLPSLATSQEIKTFKISDFNLNGNVKSCLVITDYGKEEYYFDTSGRLTKSITRFNDFDYETTYYKYQNNELVEKRVENYRDNTFDKSISLANFYEIDTSANRKVTEKIVSYTNKKLLEQNVYRYNAKGQLMKMTRTDTDGTDENIISHDTIDGKNTTIKTLNGKPLETVQTWNEELEDGSLLTVKTIEKYFDGALNTKSQEVYNADKKLISKDDSLFDTTNEKWISEENTRYVYGENGFLAKIEINRGNLMIIKDYIYQFDGTENHNWVKEIITPDNTYKTRKITYYEAPKLPNEDR</sequence>
<evidence type="ECO:0000313" key="3">
    <source>
        <dbReference type="Proteomes" id="UP000199109"/>
    </source>
</evidence>
<evidence type="ECO:0000256" key="1">
    <source>
        <dbReference type="SAM" id="SignalP"/>
    </source>
</evidence>
<dbReference type="Proteomes" id="UP000199109">
    <property type="component" value="Unassembled WGS sequence"/>
</dbReference>
<name>A0A1G7BGF7_9FLAO</name>
<dbReference type="EMBL" id="FNAO01000004">
    <property type="protein sequence ID" value="SDE26208.1"/>
    <property type="molecule type" value="Genomic_DNA"/>
</dbReference>
<dbReference type="RefSeq" id="WP_091867651.1">
    <property type="nucleotide sequence ID" value="NZ_FNAO01000004.1"/>
</dbReference>
<gene>
    <name evidence="2" type="ORF">SAMN05421636_104149</name>
</gene>
<accession>A0A1G7BGF7</accession>
<feature type="chain" id="PRO_5011689461" description="YD repeat-containing protein" evidence="1">
    <location>
        <begin position="21"/>
        <end position="311"/>
    </location>
</feature>